<dbReference type="NCBIfam" id="TIGR02357">
    <property type="entry name" value="ECF_ThiT_YuaJ"/>
    <property type="match status" value="1"/>
</dbReference>
<comment type="caution">
    <text evidence="2">The sequence shown here is derived from an EMBL/GenBank/DDBJ whole genome shotgun (WGS) entry which is preliminary data.</text>
</comment>
<dbReference type="Pfam" id="PF09515">
    <property type="entry name" value="Thia_YuaJ"/>
    <property type="match status" value="1"/>
</dbReference>
<dbReference type="InterPro" id="IPR012651">
    <property type="entry name" value="Thia_Transptr_ThiT"/>
</dbReference>
<feature type="transmembrane region" description="Helical" evidence="1">
    <location>
        <begin position="150"/>
        <end position="175"/>
    </location>
</feature>
<proteinExistence type="predicted"/>
<gene>
    <name evidence="2" type="primary">thiT</name>
    <name evidence="2" type="ORF">I6N95_23775</name>
</gene>
<keyword evidence="1" id="KW-0472">Membrane</keyword>
<accession>A0A940PJH3</accession>
<feature type="transmembrane region" description="Helical" evidence="1">
    <location>
        <begin position="54"/>
        <end position="74"/>
    </location>
</feature>
<feature type="transmembrane region" description="Helical" evidence="1">
    <location>
        <begin position="112"/>
        <end position="130"/>
    </location>
</feature>
<dbReference type="EMBL" id="JAEEGA010000021">
    <property type="protein sequence ID" value="MBP1044033.1"/>
    <property type="molecule type" value="Genomic_DNA"/>
</dbReference>
<feature type="transmembrane region" description="Helical" evidence="1">
    <location>
        <begin position="80"/>
        <end position="100"/>
    </location>
</feature>
<dbReference type="RefSeq" id="WP_209532094.1">
    <property type="nucleotide sequence ID" value="NZ_JAEEGA010000021.1"/>
</dbReference>
<evidence type="ECO:0000313" key="3">
    <source>
        <dbReference type="Proteomes" id="UP000674938"/>
    </source>
</evidence>
<dbReference type="GO" id="GO:0005886">
    <property type="term" value="C:plasma membrane"/>
    <property type="evidence" value="ECO:0007669"/>
    <property type="project" value="InterPro"/>
</dbReference>
<keyword evidence="3" id="KW-1185">Reference proteome</keyword>
<organism evidence="2 3">
    <name type="scientific">Vagococcus allomyrinae</name>
    <dbReference type="NCBI Taxonomy" id="2794353"/>
    <lineage>
        <taxon>Bacteria</taxon>
        <taxon>Bacillati</taxon>
        <taxon>Bacillota</taxon>
        <taxon>Bacilli</taxon>
        <taxon>Lactobacillales</taxon>
        <taxon>Enterococcaceae</taxon>
        <taxon>Vagococcus</taxon>
    </lineage>
</organism>
<name>A0A940PJH3_9ENTE</name>
<keyword evidence="1" id="KW-1133">Transmembrane helix</keyword>
<protein>
    <submittedName>
        <fullName evidence="2">Energy-coupled thiamine transporter ThiT</fullName>
    </submittedName>
</protein>
<dbReference type="GO" id="GO:0015234">
    <property type="term" value="F:thiamine transmembrane transporter activity"/>
    <property type="evidence" value="ECO:0007669"/>
    <property type="project" value="InterPro"/>
</dbReference>
<dbReference type="Proteomes" id="UP000674938">
    <property type="component" value="Unassembled WGS sequence"/>
</dbReference>
<sequence length="196" mass="20980">MTSKRLLVWIEGAVVAALAIVLSLIPTGIGTSFSVSLGMIPLTIYAMRRGTLPGIYAGLIWGLLHFLTGQVYFLSVSQVLIEYLLAFTFAGFAGLYHGKIAQSVKEGNQRNLLGYIVAATFVGSLARYFWHFVAGVVFWGAYAFGGMSPFVFSLVMNGASGLATAVVTALVAVGIASKFPQLYLADEKISPVNQEK</sequence>
<keyword evidence="1" id="KW-0812">Transmembrane</keyword>
<dbReference type="Gene3D" id="1.10.1760.20">
    <property type="match status" value="1"/>
</dbReference>
<dbReference type="AlphaFoldDB" id="A0A940PJH3"/>
<evidence type="ECO:0000313" key="2">
    <source>
        <dbReference type="EMBL" id="MBP1044033.1"/>
    </source>
</evidence>
<evidence type="ECO:0000256" key="1">
    <source>
        <dbReference type="SAM" id="Phobius"/>
    </source>
</evidence>
<reference evidence="2" key="1">
    <citation type="submission" date="2020-12" db="EMBL/GenBank/DDBJ databases">
        <title>Vagococcus allomyrinae sp. nov. and Enterococcus lavae sp. nov., isolated from the larvae of Allomyrina dichotoma.</title>
        <authorList>
            <person name="Lee S.D."/>
        </authorList>
    </citation>
    <scope>NUCLEOTIDE SEQUENCE</scope>
    <source>
        <strain evidence="2">BWB3-3</strain>
    </source>
</reference>